<gene>
    <name evidence="2" type="ORF">FD04_GL000284</name>
</gene>
<proteinExistence type="predicted"/>
<dbReference type="PATRIC" id="fig|1423776.4.peg.285"/>
<keyword evidence="1" id="KW-1133">Transmembrane helix</keyword>
<dbReference type="InterPro" id="IPR021008">
    <property type="entry name" value="DltX"/>
</dbReference>
<keyword evidence="1" id="KW-0472">Membrane</keyword>
<protein>
    <recommendedName>
        <fullName evidence="4">D-Ala-teichoic acid biosynthesis protein</fullName>
    </recommendedName>
</protein>
<keyword evidence="3" id="KW-1185">Reference proteome</keyword>
<evidence type="ECO:0008006" key="4">
    <source>
        <dbReference type="Google" id="ProtNLM"/>
    </source>
</evidence>
<feature type="transmembrane region" description="Helical" evidence="1">
    <location>
        <begin position="27"/>
        <end position="45"/>
    </location>
</feature>
<dbReference type="OrthoDB" id="2243021at2"/>
<dbReference type="RefSeq" id="WP_054699467.1">
    <property type="nucleotide sequence ID" value="NZ_AZEE01000027.1"/>
</dbReference>
<dbReference type="EMBL" id="AZEE01000027">
    <property type="protein sequence ID" value="KRK98552.1"/>
    <property type="molecule type" value="Genomic_DNA"/>
</dbReference>
<evidence type="ECO:0000313" key="2">
    <source>
        <dbReference type="EMBL" id="KRK98552.1"/>
    </source>
</evidence>
<evidence type="ECO:0000256" key="1">
    <source>
        <dbReference type="SAM" id="Phobius"/>
    </source>
</evidence>
<sequence length="60" mass="6944">MFNDRSASHGDQVISTWLHQHRVGVHFCIKVVAYTVILLALIYLYDYNGVNGGHFIYNEF</sequence>
<name>A0A0R1LSZ1_9LACO</name>
<dbReference type="Pfam" id="PF12459">
    <property type="entry name" value="DltX"/>
    <property type="match status" value="1"/>
</dbReference>
<comment type="caution">
    <text evidence="2">The sequence shown here is derived from an EMBL/GenBank/DDBJ whole genome shotgun (WGS) entry which is preliminary data.</text>
</comment>
<organism evidence="2 3">
    <name type="scientific">Secundilactobacillus odoratitofui DSM 19909 = JCM 15043</name>
    <dbReference type="NCBI Taxonomy" id="1423776"/>
    <lineage>
        <taxon>Bacteria</taxon>
        <taxon>Bacillati</taxon>
        <taxon>Bacillota</taxon>
        <taxon>Bacilli</taxon>
        <taxon>Lactobacillales</taxon>
        <taxon>Lactobacillaceae</taxon>
        <taxon>Secundilactobacillus</taxon>
    </lineage>
</organism>
<dbReference type="AlphaFoldDB" id="A0A0R1LSZ1"/>
<dbReference type="Proteomes" id="UP000051160">
    <property type="component" value="Unassembled WGS sequence"/>
</dbReference>
<keyword evidence="1" id="KW-0812">Transmembrane</keyword>
<dbReference type="STRING" id="1423776.FD04_GL000284"/>
<evidence type="ECO:0000313" key="3">
    <source>
        <dbReference type="Proteomes" id="UP000051160"/>
    </source>
</evidence>
<reference evidence="2 3" key="1">
    <citation type="journal article" date="2015" name="Genome Announc.">
        <title>Expanding the biotechnology potential of lactobacilli through comparative genomics of 213 strains and associated genera.</title>
        <authorList>
            <person name="Sun Z."/>
            <person name="Harris H.M."/>
            <person name="McCann A."/>
            <person name="Guo C."/>
            <person name="Argimon S."/>
            <person name="Zhang W."/>
            <person name="Yang X."/>
            <person name="Jeffery I.B."/>
            <person name="Cooney J.C."/>
            <person name="Kagawa T.F."/>
            <person name="Liu W."/>
            <person name="Song Y."/>
            <person name="Salvetti E."/>
            <person name="Wrobel A."/>
            <person name="Rasinkangas P."/>
            <person name="Parkhill J."/>
            <person name="Rea M.C."/>
            <person name="O'Sullivan O."/>
            <person name="Ritari J."/>
            <person name="Douillard F.P."/>
            <person name="Paul Ross R."/>
            <person name="Yang R."/>
            <person name="Briner A.E."/>
            <person name="Felis G.E."/>
            <person name="de Vos W.M."/>
            <person name="Barrangou R."/>
            <person name="Klaenhammer T.R."/>
            <person name="Caufield P.W."/>
            <person name="Cui Y."/>
            <person name="Zhang H."/>
            <person name="O'Toole P.W."/>
        </authorList>
    </citation>
    <scope>NUCLEOTIDE SEQUENCE [LARGE SCALE GENOMIC DNA]</scope>
    <source>
        <strain evidence="2 3">DSM 19909</strain>
    </source>
</reference>
<accession>A0A0R1LSZ1</accession>